<dbReference type="PRINTS" id="PR00419">
    <property type="entry name" value="ADXRDTASE"/>
</dbReference>
<dbReference type="Pfam" id="PF01593">
    <property type="entry name" value="Amino_oxidase"/>
    <property type="match status" value="1"/>
</dbReference>
<protein>
    <submittedName>
        <fullName evidence="3">Monoamine oxidase</fullName>
    </submittedName>
</protein>
<dbReference type="PANTHER" id="PTHR10742">
    <property type="entry name" value="FLAVIN MONOAMINE OXIDASE"/>
    <property type="match status" value="1"/>
</dbReference>
<evidence type="ECO:0000256" key="1">
    <source>
        <dbReference type="SAM" id="MobiDB-lite"/>
    </source>
</evidence>
<name>A0A1I5AGD0_9MICO</name>
<feature type="domain" description="Amine oxidase" evidence="2">
    <location>
        <begin position="28"/>
        <end position="423"/>
    </location>
</feature>
<evidence type="ECO:0000313" key="4">
    <source>
        <dbReference type="Proteomes" id="UP000198867"/>
    </source>
</evidence>
<dbReference type="EMBL" id="FOVM01000003">
    <property type="protein sequence ID" value="SFN61452.1"/>
    <property type="molecule type" value="Genomic_DNA"/>
</dbReference>
<evidence type="ECO:0000259" key="2">
    <source>
        <dbReference type="Pfam" id="PF01593"/>
    </source>
</evidence>
<dbReference type="Proteomes" id="UP000198867">
    <property type="component" value="Unassembled WGS sequence"/>
</dbReference>
<sequence>MQRRREEDESSEGWVVELKRVAVLGAGLAGLAAARQLAKSGEDVTVYEARSRAGGRVWSDSVGVDGREYVVERGAEFILDGYSSMRRLLVEAGLELVDTGMSYYVREPGDYPAVTTDDIVALGRVAVAVADRLGGAPSAEEVISRLRGQRDVIEALRARIEISTAVSAHAVTATSLESIAAFEPKPSWRVAGGNQQLPDIMAERLGDTIRFGSSVLHVENLEGGGVRVADGAGSETFDAVVVALPLAVVKDPATITLPSNSAREEALRGVVQGHAVKLHVPLVAVPHSSAVMSVRDRYWTWTALDATGAVAPVLNGFMGSKEAIDRAGVLNSPKRWAEQVRRLRPELEIAAEAEILTTIWSEDPLSRGAYSAHAPGEGLSRFPANVLEQPIKNVFWAGEYADAEFTGLMEGAIRSGERAAERVHAQLKNQSNPAPARSSA</sequence>
<dbReference type="GO" id="GO:0016491">
    <property type="term" value="F:oxidoreductase activity"/>
    <property type="evidence" value="ECO:0007669"/>
    <property type="project" value="InterPro"/>
</dbReference>
<proteinExistence type="predicted"/>
<accession>A0A1I5AGD0</accession>
<dbReference type="InterPro" id="IPR036188">
    <property type="entry name" value="FAD/NAD-bd_sf"/>
</dbReference>
<dbReference type="PANTHER" id="PTHR10742:SF410">
    <property type="entry name" value="LYSINE-SPECIFIC HISTONE DEMETHYLASE 2"/>
    <property type="match status" value="1"/>
</dbReference>
<evidence type="ECO:0000313" key="3">
    <source>
        <dbReference type="EMBL" id="SFN61452.1"/>
    </source>
</evidence>
<dbReference type="AlphaFoldDB" id="A0A1I5AGD0"/>
<organism evidence="3 4">
    <name type="scientific">Mycetocola miduiensis</name>
    <dbReference type="NCBI Taxonomy" id="995034"/>
    <lineage>
        <taxon>Bacteria</taxon>
        <taxon>Bacillati</taxon>
        <taxon>Actinomycetota</taxon>
        <taxon>Actinomycetes</taxon>
        <taxon>Micrococcales</taxon>
        <taxon>Microbacteriaceae</taxon>
        <taxon>Mycetocola</taxon>
    </lineage>
</organism>
<dbReference type="InterPro" id="IPR002937">
    <property type="entry name" value="Amino_oxidase"/>
</dbReference>
<dbReference type="SUPFAM" id="SSF51905">
    <property type="entry name" value="FAD/NAD(P)-binding domain"/>
    <property type="match status" value="1"/>
</dbReference>
<reference evidence="4" key="1">
    <citation type="submission" date="2016-10" db="EMBL/GenBank/DDBJ databases">
        <authorList>
            <person name="Varghese N."/>
            <person name="Submissions S."/>
        </authorList>
    </citation>
    <scope>NUCLEOTIDE SEQUENCE [LARGE SCALE GENOMIC DNA]</scope>
    <source>
        <strain evidence="4">CGMCC 1.11101</strain>
    </source>
</reference>
<feature type="region of interest" description="Disordered" evidence="1">
    <location>
        <begin position="420"/>
        <end position="440"/>
    </location>
</feature>
<keyword evidence="4" id="KW-1185">Reference proteome</keyword>
<dbReference type="Gene3D" id="3.50.50.60">
    <property type="entry name" value="FAD/NAD(P)-binding domain"/>
    <property type="match status" value="1"/>
</dbReference>
<feature type="compositionally biased region" description="Polar residues" evidence="1">
    <location>
        <begin position="427"/>
        <end position="440"/>
    </location>
</feature>
<dbReference type="InterPro" id="IPR050281">
    <property type="entry name" value="Flavin_monoamine_oxidase"/>
</dbReference>
<dbReference type="STRING" id="995034.SAMN05216219_1438"/>
<gene>
    <name evidence="3" type="ORF">SAMN05216219_1438</name>
</gene>
<dbReference type="RefSeq" id="WP_245762433.1">
    <property type="nucleotide sequence ID" value="NZ_FOVM01000003.1"/>
</dbReference>